<gene>
    <name evidence="1" type="ORF">C8N25_11510</name>
</gene>
<keyword evidence="2" id="KW-1185">Reference proteome</keyword>
<proteinExistence type="predicted"/>
<sequence>MKNNKSIFNPIKLISALVFLMAFVLNIQTGLNGDWELVTAGFGRGTTCTSRVVTNYELDITWMGNNSTKYDRDDCKYKACFLYTKDQTCTFNTCD</sequence>
<dbReference type="AlphaFoldDB" id="A0A3E0DNL0"/>
<dbReference type="EMBL" id="QUNF01000015">
    <property type="protein sequence ID" value="REG84436.1"/>
    <property type="molecule type" value="Genomic_DNA"/>
</dbReference>
<reference evidence="1 2" key="1">
    <citation type="submission" date="2018-08" db="EMBL/GenBank/DDBJ databases">
        <title>Genomic Encyclopedia of Archaeal and Bacterial Type Strains, Phase II (KMG-II): from individual species to whole genera.</title>
        <authorList>
            <person name="Goeker M."/>
        </authorList>
    </citation>
    <scope>NUCLEOTIDE SEQUENCE [LARGE SCALE GENOMIC DNA]</scope>
    <source>
        <strain evidence="1 2">DSM 15986</strain>
    </source>
</reference>
<evidence type="ECO:0000313" key="2">
    <source>
        <dbReference type="Proteomes" id="UP000256405"/>
    </source>
</evidence>
<name>A0A3E0DNL0_9BACT</name>
<dbReference type="Proteomes" id="UP000256405">
    <property type="component" value="Unassembled WGS sequence"/>
</dbReference>
<organism evidence="1 2">
    <name type="scientific">Algoriphagus antarcticus</name>
    <dbReference type="NCBI Taxonomy" id="238540"/>
    <lineage>
        <taxon>Bacteria</taxon>
        <taxon>Pseudomonadati</taxon>
        <taxon>Bacteroidota</taxon>
        <taxon>Cytophagia</taxon>
        <taxon>Cytophagales</taxon>
        <taxon>Cyclobacteriaceae</taxon>
        <taxon>Algoriphagus</taxon>
    </lineage>
</organism>
<accession>A0A3E0DNL0</accession>
<comment type="caution">
    <text evidence="1">The sequence shown here is derived from an EMBL/GenBank/DDBJ whole genome shotgun (WGS) entry which is preliminary data.</text>
</comment>
<evidence type="ECO:0000313" key="1">
    <source>
        <dbReference type="EMBL" id="REG84436.1"/>
    </source>
</evidence>
<protein>
    <submittedName>
        <fullName evidence="1">Uncharacterized protein</fullName>
    </submittedName>
</protein>